<feature type="domain" description="VOC" evidence="1">
    <location>
        <begin position="2"/>
        <end position="128"/>
    </location>
</feature>
<dbReference type="PROSITE" id="PS51819">
    <property type="entry name" value="VOC"/>
    <property type="match status" value="1"/>
</dbReference>
<dbReference type="EMBL" id="MFKV01000031">
    <property type="protein sequence ID" value="OGG49427.1"/>
    <property type="molecule type" value="Genomic_DNA"/>
</dbReference>
<dbReference type="AlphaFoldDB" id="A0A1F6CK83"/>
<proteinExistence type="predicted"/>
<dbReference type="SUPFAM" id="SSF54593">
    <property type="entry name" value="Glyoxalase/Bleomycin resistance protein/Dihydroxybiphenyl dioxygenase"/>
    <property type="match status" value="1"/>
</dbReference>
<comment type="caution">
    <text evidence="2">The sequence shown here is derived from an EMBL/GenBank/DDBJ whole genome shotgun (WGS) entry which is preliminary data.</text>
</comment>
<reference evidence="2 3" key="1">
    <citation type="journal article" date="2016" name="Nat. Commun.">
        <title>Thousands of microbial genomes shed light on interconnected biogeochemical processes in an aquifer system.</title>
        <authorList>
            <person name="Anantharaman K."/>
            <person name="Brown C.T."/>
            <person name="Hug L.A."/>
            <person name="Sharon I."/>
            <person name="Castelle C.J."/>
            <person name="Probst A.J."/>
            <person name="Thomas B.C."/>
            <person name="Singh A."/>
            <person name="Wilkins M.J."/>
            <person name="Karaoz U."/>
            <person name="Brodie E.L."/>
            <person name="Williams K.H."/>
            <person name="Hubbard S.S."/>
            <person name="Banfield J.F."/>
        </authorList>
    </citation>
    <scope>NUCLEOTIDE SEQUENCE [LARGE SCALE GENOMIC DNA]</scope>
</reference>
<gene>
    <name evidence="2" type="ORF">A2763_03825</name>
</gene>
<dbReference type="Proteomes" id="UP000178370">
    <property type="component" value="Unassembled WGS sequence"/>
</dbReference>
<accession>A0A1F6CK83</accession>
<organism evidence="2 3">
    <name type="scientific">Candidatus Kaiserbacteria bacterium RIFCSPHIGHO2_01_FULL_54_36</name>
    <dbReference type="NCBI Taxonomy" id="1798482"/>
    <lineage>
        <taxon>Bacteria</taxon>
        <taxon>Candidatus Kaiseribacteriota</taxon>
    </lineage>
</organism>
<dbReference type="InterPro" id="IPR037523">
    <property type="entry name" value="VOC_core"/>
</dbReference>
<dbReference type="Pfam" id="PF00903">
    <property type="entry name" value="Glyoxalase"/>
    <property type="match status" value="1"/>
</dbReference>
<protein>
    <submittedName>
        <fullName evidence="2">Bleomycin resistance protein</fullName>
    </submittedName>
</protein>
<sequence>MRIKLASIPVGDQDKALAFYTEILRFVKKHDIPMGGPRWLTVVSPEDPEGTELVLEPNASYPAMKALKESLVKDGIPITAFQVDDIQKEYERLKGLGVVFKSVPKQMGPVWAAVFDDTCGNLIQIYQVS</sequence>
<evidence type="ECO:0000313" key="2">
    <source>
        <dbReference type="EMBL" id="OGG49427.1"/>
    </source>
</evidence>
<dbReference type="PANTHER" id="PTHR36437:SF2">
    <property type="entry name" value="GLYOXALASE_BLEOMYCIN RESISTANCE PROTEIN_DIOXYGENASE"/>
    <property type="match status" value="1"/>
</dbReference>
<dbReference type="Gene3D" id="3.10.180.10">
    <property type="entry name" value="2,3-Dihydroxybiphenyl 1,2-Dioxygenase, domain 1"/>
    <property type="match status" value="1"/>
</dbReference>
<dbReference type="STRING" id="1798482.A2763_03825"/>
<evidence type="ECO:0000259" key="1">
    <source>
        <dbReference type="PROSITE" id="PS51819"/>
    </source>
</evidence>
<dbReference type="InterPro" id="IPR004360">
    <property type="entry name" value="Glyas_Fos-R_dOase_dom"/>
</dbReference>
<dbReference type="InterPro" id="IPR029068">
    <property type="entry name" value="Glyas_Bleomycin-R_OHBP_Dase"/>
</dbReference>
<evidence type="ECO:0000313" key="3">
    <source>
        <dbReference type="Proteomes" id="UP000178370"/>
    </source>
</evidence>
<dbReference type="CDD" id="cd07263">
    <property type="entry name" value="VOC_like"/>
    <property type="match status" value="1"/>
</dbReference>
<dbReference type="PANTHER" id="PTHR36437">
    <property type="entry name" value="GLYOXALASE/BLEOMYCIN RESISTANCE PROTEIN/DIOXYGENASE"/>
    <property type="match status" value="1"/>
</dbReference>
<name>A0A1F6CK83_9BACT</name>